<dbReference type="KEGG" id="goe:100899003"/>
<evidence type="ECO:0000256" key="2">
    <source>
        <dbReference type="ARBA" id="ARBA00006357"/>
    </source>
</evidence>
<reference evidence="10" key="1">
    <citation type="submission" date="2025-08" db="UniProtKB">
        <authorList>
            <consortium name="RefSeq"/>
        </authorList>
    </citation>
    <scope>IDENTIFICATION</scope>
</reference>
<dbReference type="InterPro" id="IPR013520">
    <property type="entry name" value="Ribonucl_H"/>
</dbReference>
<keyword evidence="3" id="KW-0540">Nuclease</keyword>
<proteinExistence type="inferred from homology"/>
<evidence type="ECO:0000256" key="4">
    <source>
        <dbReference type="ARBA" id="ARBA00022801"/>
    </source>
</evidence>
<keyword evidence="4" id="KW-0378">Hydrolase</keyword>
<dbReference type="InterPro" id="IPR034922">
    <property type="entry name" value="REX1-like_exo"/>
</dbReference>
<feature type="compositionally biased region" description="Basic and acidic residues" evidence="7">
    <location>
        <begin position="181"/>
        <end position="218"/>
    </location>
</feature>
<dbReference type="SMART" id="SM00479">
    <property type="entry name" value="EXOIII"/>
    <property type="match status" value="1"/>
</dbReference>
<dbReference type="InterPro" id="IPR047021">
    <property type="entry name" value="REXO1/3/4-like"/>
</dbReference>
<dbReference type="GO" id="GO:0005634">
    <property type="term" value="C:nucleus"/>
    <property type="evidence" value="ECO:0007669"/>
    <property type="project" value="UniProtKB-SubCell"/>
</dbReference>
<evidence type="ECO:0000256" key="6">
    <source>
        <dbReference type="ARBA" id="ARBA00023242"/>
    </source>
</evidence>
<dbReference type="GO" id="GO:0003676">
    <property type="term" value="F:nucleic acid binding"/>
    <property type="evidence" value="ECO:0007669"/>
    <property type="project" value="InterPro"/>
</dbReference>
<dbReference type="SUPFAM" id="SSF53098">
    <property type="entry name" value="Ribonuclease H-like"/>
    <property type="match status" value="1"/>
</dbReference>
<dbReference type="GO" id="GO:0004527">
    <property type="term" value="F:exonuclease activity"/>
    <property type="evidence" value="ECO:0007669"/>
    <property type="project" value="UniProtKB-KW"/>
</dbReference>
<dbReference type="FunFam" id="3.30.420.10:FF:000019">
    <property type="entry name" value="RNA exonuclease NEF-sp"/>
    <property type="match status" value="1"/>
</dbReference>
<dbReference type="Pfam" id="PF00929">
    <property type="entry name" value="RNase_T"/>
    <property type="match status" value="1"/>
</dbReference>
<dbReference type="PANTHER" id="PTHR12801">
    <property type="entry name" value="RNA EXONUCLEASE REXO1 / RECO3 FAMILY MEMBER-RELATED"/>
    <property type="match status" value="1"/>
</dbReference>
<gene>
    <name evidence="10" type="primary">LOC100899003</name>
</gene>
<organism evidence="9 10">
    <name type="scientific">Galendromus occidentalis</name>
    <name type="common">western predatory mite</name>
    <dbReference type="NCBI Taxonomy" id="34638"/>
    <lineage>
        <taxon>Eukaryota</taxon>
        <taxon>Metazoa</taxon>
        <taxon>Ecdysozoa</taxon>
        <taxon>Arthropoda</taxon>
        <taxon>Chelicerata</taxon>
        <taxon>Arachnida</taxon>
        <taxon>Acari</taxon>
        <taxon>Parasitiformes</taxon>
        <taxon>Mesostigmata</taxon>
        <taxon>Gamasina</taxon>
        <taxon>Phytoseioidea</taxon>
        <taxon>Phytoseiidae</taxon>
        <taxon>Typhlodrominae</taxon>
        <taxon>Galendromus</taxon>
    </lineage>
</organism>
<feature type="region of interest" description="Disordered" evidence="7">
    <location>
        <begin position="244"/>
        <end position="264"/>
    </location>
</feature>
<evidence type="ECO:0000256" key="1">
    <source>
        <dbReference type="ARBA" id="ARBA00004123"/>
    </source>
</evidence>
<name>A0AAJ7SHH2_9ACAR</name>
<sequence>MYQSKGRFSAIVCPLSAESECTRPYCHFKHAPREIARAAPESCELDKSFQIAAPVPLPSADRRLSETGPQVEVVSPKIELKIPKSHIPAIRVPQYRPTPLAILQKRNQTSSAKTAGSTSLKSSKPSAYTPQYVPKPVVKPNASSSLEAKFSSDEEDDNEEEILKEIFQEAEPGGTVNENEDIQRVEVKDIRERPAEKDVTESGTKDVKEEPPISRHEHVDKKVDDVIELSDEDPEAECLRLFQEGGVVPQPSRSDSPEPQREPSKVIEMVGTTRKRIAHDPSLKPSVVPKKIIRPSPSQQLAMRLEAVARFQRQKSSEFPSSTVIERRRIATVSSSLIKAVVNKNSLQLPKATTPASANERSLPSPPVQRVSLNVPKPHATNHVQTKGVNRVAHPAVFRAPAHDPAAPPRPRIPFDSKAKVPANVRQMYLEKLIDANNLACTTYEESYQKSLDEERDACQRSKDKKVYLSVMANLLVKIKKQSGEIRPATTTTPALSHADILGGPKAKKMSFSIEKNRFRRHVSVENITEEQFYDHLKANYLMTPAELESMGYPRPHDSMAGRAQFRNEKALTAPPDPRLGSERLCCRCKKVFFVDEKGLYVKRELCTYHWGKNWTRRVKKGNTREQQYTCCDAESGSEGCCVAQGHVFENPPLTEDVGYCTTMTSDSSYPKKVFALDCEMIYTTKGTELARVSVVDLNMKTVYETKVMPENPVLDYNTRFSGLKMEDLEKCTTSIYEVQAVLLSMFSADTILMGHSLESDLKALKLIHSTVVDTSMVFPHKMGLPYKRALKNLLKEYCQKIIQDGVDGHDSAEDARACIELMLRKVKEDLKSM</sequence>
<evidence type="ECO:0000256" key="7">
    <source>
        <dbReference type="SAM" id="MobiDB-lite"/>
    </source>
</evidence>
<dbReference type="InterPro" id="IPR031736">
    <property type="entry name" value="REXO1-like_dom"/>
</dbReference>
<evidence type="ECO:0000259" key="8">
    <source>
        <dbReference type="SMART" id="SM00479"/>
    </source>
</evidence>
<protein>
    <submittedName>
        <fullName evidence="10">RNA exonuclease 1 homolog</fullName>
    </submittedName>
</protein>
<evidence type="ECO:0000313" key="9">
    <source>
        <dbReference type="Proteomes" id="UP000694867"/>
    </source>
</evidence>
<keyword evidence="6" id="KW-0539">Nucleus</keyword>
<dbReference type="GeneID" id="100899003"/>
<feature type="region of interest" description="Disordered" evidence="7">
    <location>
        <begin position="106"/>
        <end position="218"/>
    </location>
</feature>
<feature type="compositionally biased region" description="Basic and acidic residues" evidence="7">
    <location>
        <begin position="255"/>
        <end position="264"/>
    </location>
</feature>
<dbReference type="Pfam" id="PF15870">
    <property type="entry name" value="EloA-BP1"/>
    <property type="match status" value="1"/>
</dbReference>
<evidence type="ECO:0000256" key="5">
    <source>
        <dbReference type="ARBA" id="ARBA00022839"/>
    </source>
</evidence>
<evidence type="ECO:0000256" key="3">
    <source>
        <dbReference type="ARBA" id="ARBA00022722"/>
    </source>
</evidence>
<accession>A0AAJ7SHH2</accession>
<dbReference type="RefSeq" id="XP_028967993.1">
    <property type="nucleotide sequence ID" value="XM_029112160.1"/>
</dbReference>
<feature type="compositionally biased region" description="Polar residues" evidence="7">
    <location>
        <begin position="106"/>
        <end position="129"/>
    </location>
</feature>
<keyword evidence="9" id="KW-1185">Reference proteome</keyword>
<dbReference type="Gene3D" id="3.30.420.10">
    <property type="entry name" value="Ribonuclease H-like superfamily/Ribonuclease H"/>
    <property type="match status" value="1"/>
</dbReference>
<dbReference type="PANTHER" id="PTHR12801:SF115">
    <property type="entry name" value="FI18136P1-RELATED"/>
    <property type="match status" value="1"/>
</dbReference>
<comment type="similarity">
    <text evidence="2">Belongs to the REXO1/REXO3 family.</text>
</comment>
<keyword evidence="5 10" id="KW-0269">Exonuclease</keyword>
<evidence type="ECO:0000313" key="10">
    <source>
        <dbReference type="RefSeq" id="XP_028967993.1"/>
    </source>
</evidence>
<feature type="domain" description="Exonuclease" evidence="8">
    <location>
        <begin position="673"/>
        <end position="832"/>
    </location>
</feature>
<dbReference type="Proteomes" id="UP000694867">
    <property type="component" value="Unplaced"/>
</dbReference>
<comment type="subcellular location">
    <subcellularLocation>
        <location evidence="1">Nucleus</location>
    </subcellularLocation>
</comment>
<dbReference type="InterPro" id="IPR036397">
    <property type="entry name" value="RNaseH_sf"/>
</dbReference>
<dbReference type="AlphaFoldDB" id="A0AAJ7SHH2"/>
<dbReference type="InterPro" id="IPR012337">
    <property type="entry name" value="RNaseH-like_sf"/>
</dbReference>
<dbReference type="CDD" id="cd06145">
    <property type="entry name" value="REX1_like"/>
    <property type="match status" value="1"/>
</dbReference>